<proteinExistence type="predicted"/>
<accession>A0A1H0E1Z6</accession>
<evidence type="ECO:0000256" key="1">
    <source>
        <dbReference type="SAM" id="MobiDB-lite"/>
    </source>
</evidence>
<feature type="region of interest" description="Disordered" evidence="1">
    <location>
        <begin position="74"/>
        <end position="106"/>
    </location>
</feature>
<dbReference type="RefSeq" id="WP_091718103.1">
    <property type="nucleotide sequence ID" value="NZ_FNHS01000011.1"/>
</dbReference>
<protein>
    <submittedName>
        <fullName evidence="2">Uncharacterized protein</fullName>
    </submittedName>
</protein>
<organism evidence="2 3">
    <name type="scientific">Methylobacterium phyllostachyos</name>
    <dbReference type="NCBI Taxonomy" id="582672"/>
    <lineage>
        <taxon>Bacteria</taxon>
        <taxon>Pseudomonadati</taxon>
        <taxon>Pseudomonadota</taxon>
        <taxon>Alphaproteobacteria</taxon>
        <taxon>Hyphomicrobiales</taxon>
        <taxon>Methylobacteriaceae</taxon>
        <taxon>Methylobacterium</taxon>
    </lineage>
</organism>
<gene>
    <name evidence="2" type="ORF">SAMN05216360_11117</name>
</gene>
<dbReference type="Proteomes" id="UP000198704">
    <property type="component" value="Unassembled WGS sequence"/>
</dbReference>
<dbReference type="EMBL" id="FNHS01000011">
    <property type="protein sequence ID" value="SDN76281.1"/>
    <property type="molecule type" value="Genomic_DNA"/>
</dbReference>
<keyword evidence="3" id="KW-1185">Reference proteome</keyword>
<sequence>MTVLLRAALVIGVLSYLALMRGGADPAAEARKLTGSLPSASAVLPAALEAIPPETRERATRAVLARGLLAELSRRAGEPAASTDTPSTDTLEAADRQPAWRGVDAR</sequence>
<dbReference type="AlphaFoldDB" id="A0A1H0E1Z6"/>
<evidence type="ECO:0000313" key="2">
    <source>
        <dbReference type="EMBL" id="SDN76281.1"/>
    </source>
</evidence>
<dbReference type="OrthoDB" id="7999744at2"/>
<evidence type="ECO:0000313" key="3">
    <source>
        <dbReference type="Proteomes" id="UP000198704"/>
    </source>
</evidence>
<reference evidence="3" key="1">
    <citation type="submission" date="2016-10" db="EMBL/GenBank/DDBJ databases">
        <authorList>
            <person name="Varghese N."/>
            <person name="Submissions S."/>
        </authorList>
    </citation>
    <scope>NUCLEOTIDE SEQUENCE [LARGE SCALE GENOMIC DNA]</scope>
    <source>
        <strain evidence="3">BL47</strain>
    </source>
</reference>
<name>A0A1H0E1Z6_9HYPH</name>